<dbReference type="PROSITE" id="PS00893">
    <property type="entry name" value="NUDIX_BOX"/>
    <property type="match status" value="1"/>
</dbReference>
<evidence type="ECO:0000256" key="1">
    <source>
        <dbReference type="ARBA" id="ARBA00022801"/>
    </source>
</evidence>
<reference evidence="3 4" key="1">
    <citation type="submission" date="2019-01" db="EMBL/GenBank/DDBJ databases">
        <title>Draft genome sequences of the type strains of six Macrococcus species.</title>
        <authorList>
            <person name="Mazhar S."/>
            <person name="Altermann E."/>
            <person name="Hill C."/>
            <person name="Mcauliffe O."/>
        </authorList>
    </citation>
    <scope>NUCLEOTIDE SEQUENCE [LARGE SCALE GENOMIC DNA]</scope>
    <source>
        <strain evidence="3 4">CCM4815</strain>
    </source>
</reference>
<evidence type="ECO:0000313" key="3">
    <source>
        <dbReference type="EMBL" id="TDM11967.1"/>
    </source>
</evidence>
<sequence length="174" mass="19712">MEVSIVRKNKISSDDYKIFTVETIDLEINSQRGTFYQVAAPDWVTIIAETDGLFIVESQYRIGTEEVTLEFPGGVIERDEDAVRAAVRELKEETGYSGRPHVIGTMRPNPAFMTNRCTTVFIEQAELTDAPSPDRFEDITVDLMSLHDIEEAIADGRFPNALHIAALYQWKARR</sequence>
<accession>A0A4V3BEY4</accession>
<protein>
    <submittedName>
        <fullName evidence="3">NUDIX hydrolase</fullName>
    </submittedName>
</protein>
<dbReference type="AlphaFoldDB" id="A0A4V3BEY4"/>
<dbReference type="InterPro" id="IPR015797">
    <property type="entry name" value="NUDIX_hydrolase-like_dom_sf"/>
</dbReference>
<dbReference type="PROSITE" id="PS51462">
    <property type="entry name" value="NUDIX"/>
    <property type="match status" value="1"/>
</dbReference>
<keyword evidence="4" id="KW-1185">Reference proteome</keyword>
<keyword evidence="1 3" id="KW-0378">Hydrolase</keyword>
<name>A0A4V3BEY4_9STAP</name>
<proteinExistence type="predicted"/>
<dbReference type="EMBL" id="SCWB01000007">
    <property type="protein sequence ID" value="TDM11967.1"/>
    <property type="molecule type" value="Genomic_DNA"/>
</dbReference>
<dbReference type="OrthoDB" id="9806150at2"/>
<dbReference type="Proteomes" id="UP000294802">
    <property type="component" value="Unassembled WGS sequence"/>
</dbReference>
<dbReference type="PANTHER" id="PTHR11839:SF1">
    <property type="entry name" value="ADP-SUGAR PYROPHOSPHATASE"/>
    <property type="match status" value="1"/>
</dbReference>
<dbReference type="GO" id="GO:0016787">
    <property type="term" value="F:hydrolase activity"/>
    <property type="evidence" value="ECO:0007669"/>
    <property type="project" value="UniProtKB-KW"/>
</dbReference>
<dbReference type="Pfam" id="PF00293">
    <property type="entry name" value="NUDIX"/>
    <property type="match status" value="1"/>
</dbReference>
<dbReference type="GO" id="GO:0006753">
    <property type="term" value="P:nucleoside phosphate metabolic process"/>
    <property type="evidence" value="ECO:0007669"/>
    <property type="project" value="TreeGrafter"/>
</dbReference>
<feature type="domain" description="Nudix hydrolase" evidence="2">
    <location>
        <begin position="37"/>
        <end position="166"/>
    </location>
</feature>
<dbReference type="CDD" id="cd03424">
    <property type="entry name" value="NUDIX_ADPRase_Nudt5_UGPPase_Nudt14"/>
    <property type="match status" value="1"/>
</dbReference>
<comment type="caution">
    <text evidence="3">The sequence shown here is derived from an EMBL/GenBank/DDBJ whole genome shotgun (WGS) entry which is preliminary data.</text>
</comment>
<organism evidence="3 4">
    <name type="scientific">Macrococcus lamae</name>
    <dbReference type="NCBI Taxonomy" id="198484"/>
    <lineage>
        <taxon>Bacteria</taxon>
        <taxon>Bacillati</taxon>
        <taxon>Bacillota</taxon>
        <taxon>Bacilli</taxon>
        <taxon>Bacillales</taxon>
        <taxon>Staphylococcaceae</taxon>
        <taxon>Macrococcus</taxon>
    </lineage>
</organism>
<evidence type="ECO:0000313" key="4">
    <source>
        <dbReference type="Proteomes" id="UP000294802"/>
    </source>
</evidence>
<dbReference type="GO" id="GO:0019693">
    <property type="term" value="P:ribose phosphate metabolic process"/>
    <property type="evidence" value="ECO:0007669"/>
    <property type="project" value="TreeGrafter"/>
</dbReference>
<evidence type="ECO:0000259" key="2">
    <source>
        <dbReference type="PROSITE" id="PS51462"/>
    </source>
</evidence>
<gene>
    <name evidence="3" type="ORF">ERX29_05080</name>
</gene>
<dbReference type="SUPFAM" id="SSF55811">
    <property type="entry name" value="Nudix"/>
    <property type="match status" value="1"/>
</dbReference>
<dbReference type="Gene3D" id="3.90.79.10">
    <property type="entry name" value="Nucleoside Triphosphate Pyrophosphohydrolase"/>
    <property type="match status" value="1"/>
</dbReference>
<dbReference type="PANTHER" id="PTHR11839">
    <property type="entry name" value="UDP/ADP-SUGAR PYROPHOSPHATASE"/>
    <property type="match status" value="1"/>
</dbReference>
<dbReference type="InterPro" id="IPR000086">
    <property type="entry name" value="NUDIX_hydrolase_dom"/>
</dbReference>
<dbReference type="InterPro" id="IPR020084">
    <property type="entry name" value="NUDIX_hydrolase_CS"/>
</dbReference>